<organism evidence="2 3">
    <name type="scientific">Lophiostoma macrostomum CBS 122681</name>
    <dbReference type="NCBI Taxonomy" id="1314788"/>
    <lineage>
        <taxon>Eukaryota</taxon>
        <taxon>Fungi</taxon>
        <taxon>Dikarya</taxon>
        <taxon>Ascomycota</taxon>
        <taxon>Pezizomycotina</taxon>
        <taxon>Dothideomycetes</taxon>
        <taxon>Pleosporomycetidae</taxon>
        <taxon>Pleosporales</taxon>
        <taxon>Lophiostomataceae</taxon>
        <taxon>Lophiostoma</taxon>
    </lineage>
</organism>
<feature type="compositionally biased region" description="Basic residues" evidence="1">
    <location>
        <begin position="160"/>
        <end position="177"/>
    </location>
</feature>
<reference evidence="2" key="1">
    <citation type="journal article" date="2020" name="Stud. Mycol.">
        <title>101 Dothideomycetes genomes: a test case for predicting lifestyles and emergence of pathogens.</title>
        <authorList>
            <person name="Haridas S."/>
            <person name="Albert R."/>
            <person name="Binder M."/>
            <person name="Bloem J."/>
            <person name="Labutti K."/>
            <person name="Salamov A."/>
            <person name="Andreopoulos B."/>
            <person name="Baker S."/>
            <person name="Barry K."/>
            <person name="Bills G."/>
            <person name="Bluhm B."/>
            <person name="Cannon C."/>
            <person name="Castanera R."/>
            <person name="Culley D."/>
            <person name="Daum C."/>
            <person name="Ezra D."/>
            <person name="Gonzalez J."/>
            <person name="Henrissat B."/>
            <person name="Kuo A."/>
            <person name="Liang C."/>
            <person name="Lipzen A."/>
            <person name="Lutzoni F."/>
            <person name="Magnuson J."/>
            <person name="Mondo S."/>
            <person name="Nolan M."/>
            <person name="Ohm R."/>
            <person name="Pangilinan J."/>
            <person name="Park H.-J."/>
            <person name="Ramirez L."/>
            <person name="Alfaro M."/>
            <person name="Sun H."/>
            <person name="Tritt A."/>
            <person name="Yoshinaga Y."/>
            <person name="Zwiers L.-H."/>
            <person name="Turgeon B."/>
            <person name="Goodwin S."/>
            <person name="Spatafora J."/>
            <person name="Crous P."/>
            <person name="Grigoriev I."/>
        </authorList>
    </citation>
    <scope>NUCLEOTIDE SEQUENCE</scope>
    <source>
        <strain evidence="2">CBS 122681</strain>
    </source>
</reference>
<protein>
    <submittedName>
        <fullName evidence="2">Uncharacterized protein</fullName>
    </submittedName>
</protein>
<feature type="region of interest" description="Disordered" evidence="1">
    <location>
        <begin position="152"/>
        <end position="220"/>
    </location>
</feature>
<evidence type="ECO:0000313" key="3">
    <source>
        <dbReference type="Proteomes" id="UP000799324"/>
    </source>
</evidence>
<dbReference type="EMBL" id="MU004352">
    <property type="protein sequence ID" value="KAF2655186.1"/>
    <property type="molecule type" value="Genomic_DNA"/>
</dbReference>
<dbReference type="Proteomes" id="UP000799324">
    <property type="component" value="Unassembled WGS sequence"/>
</dbReference>
<proteinExistence type="predicted"/>
<name>A0A6A6T5P7_9PLEO</name>
<dbReference type="AlphaFoldDB" id="A0A6A6T5P7"/>
<accession>A0A6A6T5P7</accession>
<gene>
    <name evidence="2" type="ORF">K491DRAFT_434064</name>
</gene>
<evidence type="ECO:0000313" key="2">
    <source>
        <dbReference type="EMBL" id="KAF2655186.1"/>
    </source>
</evidence>
<keyword evidence="3" id="KW-1185">Reference proteome</keyword>
<sequence>MPAGKIDPIYAESGLTRPIWMRVSSVRSTMTEYAESSTAAMYSRNEDAMSRALRSEGMLGMEELIDLHRHTSTSPIDASSAGTLTSTVFSSHKPSTITKPTSAGRSYAGKDKAIATYESSLSATHGSGSDSELETVQDNALTGVGDWAVDAGTRTLKGSARARRRPRPTRRPKHKKPVVVIQQDGTGRAYDKDTISVTQHVTRANDKSKSTLPLHPSGPK</sequence>
<dbReference type="OrthoDB" id="3916171at2759"/>
<evidence type="ECO:0000256" key="1">
    <source>
        <dbReference type="SAM" id="MobiDB-lite"/>
    </source>
</evidence>